<feature type="transmembrane region" description="Helical" evidence="9">
    <location>
        <begin position="79"/>
        <end position="101"/>
    </location>
</feature>
<evidence type="ECO:0000256" key="4">
    <source>
        <dbReference type="ARBA" id="ARBA00022519"/>
    </source>
</evidence>
<protein>
    <recommendedName>
        <fullName evidence="8">Autoinducer 2 import system permease protein LsrD</fullName>
    </recommendedName>
</protein>
<evidence type="ECO:0000256" key="8">
    <source>
        <dbReference type="ARBA" id="ARBA00039381"/>
    </source>
</evidence>
<dbReference type="InterPro" id="IPR001851">
    <property type="entry name" value="ABC_transp_permease"/>
</dbReference>
<evidence type="ECO:0000313" key="10">
    <source>
        <dbReference type="EMBL" id="PXV93649.1"/>
    </source>
</evidence>
<keyword evidence="6 9" id="KW-1133">Transmembrane helix</keyword>
<feature type="transmembrane region" description="Helical" evidence="9">
    <location>
        <begin position="25"/>
        <end position="44"/>
    </location>
</feature>
<dbReference type="EMBL" id="NOKA02000003">
    <property type="protein sequence ID" value="RDY32596.1"/>
    <property type="molecule type" value="Genomic_DNA"/>
</dbReference>
<gene>
    <name evidence="10" type="ORF">C8E03_102422</name>
    <name evidence="11" type="ORF">CG710_003995</name>
</gene>
<evidence type="ECO:0000256" key="9">
    <source>
        <dbReference type="SAM" id="Phobius"/>
    </source>
</evidence>
<accession>A0A255I477</accession>
<name>A0A255I477_9FIRM</name>
<proteinExistence type="predicted"/>
<dbReference type="RefSeq" id="WP_094379450.1">
    <property type="nucleotide sequence ID" value="NZ_NOKA02000003.1"/>
</dbReference>
<dbReference type="Proteomes" id="UP000247523">
    <property type="component" value="Unassembled WGS sequence"/>
</dbReference>
<dbReference type="PANTHER" id="PTHR32196">
    <property type="entry name" value="ABC TRANSPORTER PERMEASE PROTEIN YPHD-RELATED-RELATED"/>
    <property type="match status" value="1"/>
</dbReference>
<reference evidence="11" key="3">
    <citation type="submission" date="2018-07" db="EMBL/GenBank/DDBJ databases">
        <authorList>
            <person name="Quirk P.G."/>
            <person name="Krulwich T.A."/>
        </authorList>
    </citation>
    <scope>NUCLEOTIDE SEQUENCE</scope>
    <source>
        <strain evidence="11">CCRI-19302</strain>
    </source>
</reference>
<feature type="transmembrane region" description="Helical" evidence="9">
    <location>
        <begin position="314"/>
        <end position="334"/>
    </location>
</feature>
<keyword evidence="3" id="KW-1003">Cell membrane</keyword>
<dbReference type="Pfam" id="PF02653">
    <property type="entry name" value="BPD_transp_2"/>
    <property type="match status" value="1"/>
</dbReference>
<evidence type="ECO:0000313" key="12">
    <source>
        <dbReference type="Proteomes" id="UP000216411"/>
    </source>
</evidence>
<comment type="caution">
    <text evidence="10">The sequence shown here is derived from an EMBL/GenBank/DDBJ whole genome shotgun (WGS) entry which is preliminary data.</text>
</comment>
<reference evidence="11 12" key="1">
    <citation type="journal article" date="2017" name="Genome Announc.">
        <title>Draft Genome Sequence of a Sporulating and Motile Strain of Lachnotalea glycerini Isolated from Water in Quebec City, Canada.</title>
        <authorList>
            <person name="Maheux A.F."/>
            <person name="Boudreau D.K."/>
            <person name="Berube E."/>
            <person name="Boissinot M."/>
            <person name="Raymond F."/>
            <person name="Brodeur S."/>
            <person name="Corbeil J."/>
            <person name="Isabel S."/>
            <person name="Omar R.F."/>
            <person name="Bergeron M.G."/>
        </authorList>
    </citation>
    <scope>NUCLEOTIDE SEQUENCE [LARGE SCALE GENOMIC DNA]</scope>
    <source>
        <strain evidence="11 12">CCRI-19302</strain>
    </source>
</reference>
<feature type="transmembrane region" description="Helical" evidence="9">
    <location>
        <begin position="139"/>
        <end position="160"/>
    </location>
</feature>
<feature type="transmembrane region" description="Helical" evidence="9">
    <location>
        <begin position="50"/>
        <end position="67"/>
    </location>
</feature>
<evidence type="ECO:0000256" key="7">
    <source>
        <dbReference type="ARBA" id="ARBA00023136"/>
    </source>
</evidence>
<keyword evidence="5 9" id="KW-0812">Transmembrane</keyword>
<feature type="transmembrane region" description="Helical" evidence="9">
    <location>
        <begin position="234"/>
        <end position="258"/>
    </location>
</feature>
<dbReference type="PANTHER" id="PTHR32196:SF71">
    <property type="entry name" value="AUTOINDUCER 2 IMPORT SYSTEM PERMEASE PROTEIN LSRD"/>
    <property type="match status" value="1"/>
</dbReference>
<sequence>MTKQKRVIIAELEFSWKKFFLKWEWFLVLIFIGVNILNICVSPIDKGTRLPIYMSLSGLFNATLSFLEKAFIALPMAYILVLGDIDISVGSTVALSAVIMAESYNKLGLPMGICVIIALLVGTLCGFINGFILTKFTELAPMIVTLGTQILFRGIATIILKDQASQGLTNVAWFSQLYWGKLGAVPYIFIIFILCAIIFGFILHKTTFGRRLYAIGSNRIAAEYAGIQVQKIRCIVFTITGTFSAVTAIFLASCMGSARPNIASGYELDAISMVVLGGISTAGGKGNFVGAIIAIFIIGFLRYGLGLINVSSQVMLVIIGGLLIGAVMLPNLNIKGLVKKKTA</sequence>
<reference evidence="10 13" key="2">
    <citation type="submission" date="2018-05" db="EMBL/GenBank/DDBJ databases">
        <title>Genomic Encyclopedia of Type Strains, Phase IV (KMG-IV): sequencing the most valuable type-strain genomes for metagenomic binning, comparative biology and taxonomic classification.</title>
        <authorList>
            <person name="Goeker M."/>
        </authorList>
    </citation>
    <scope>NUCLEOTIDE SEQUENCE [LARGE SCALE GENOMIC DNA]</scope>
    <source>
        <strain evidence="10 13">DSM 28816</strain>
    </source>
</reference>
<evidence type="ECO:0000313" key="13">
    <source>
        <dbReference type="Proteomes" id="UP000247523"/>
    </source>
</evidence>
<feature type="transmembrane region" description="Helical" evidence="9">
    <location>
        <begin position="184"/>
        <end position="203"/>
    </location>
</feature>
<evidence type="ECO:0000313" key="11">
    <source>
        <dbReference type="EMBL" id="RDY32596.1"/>
    </source>
</evidence>
<evidence type="ECO:0000256" key="5">
    <source>
        <dbReference type="ARBA" id="ARBA00022692"/>
    </source>
</evidence>
<feature type="transmembrane region" description="Helical" evidence="9">
    <location>
        <begin position="288"/>
        <end position="308"/>
    </location>
</feature>
<feature type="transmembrane region" description="Helical" evidence="9">
    <location>
        <begin position="107"/>
        <end position="132"/>
    </location>
</feature>
<organism evidence="10 13">
    <name type="scientific">Lachnotalea glycerini</name>
    <dbReference type="NCBI Taxonomy" id="1763509"/>
    <lineage>
        <taxon>Bacteria</taxon>
        <taxon>Bacillati</taxon>
        <taxon>Bacillota</taxon>
        <taxon>Clostridia</taxon>
        <taxon>Lachnospirales</taxon>
        <taxon>Lachnospiraceae</taxon>
        <taxon>Lachnotalea</taxon>
    </lineage>
</organism>
<dbReference type="EMBL" id="QICS01000002">
    <property type="protein sequence ID" value="PXV93649.1"/>
    <property type="molecule type" value="Genomic_DNA"/>
</dbReference>
<keyword evidence="4" id="KW-0997">Cell inner membrane</keyword>
<dbReference type="OrthoDB" id="9789111at2"/>
<dbReference type="GO" id="GO:0005886">
    <property type="term" value="C:plasma membrane"/>
    <property type="evidence" value="ECO:0007669"/>
    <property type="project" value="UniProtKB-SubCell"/>
</dbReference>
<evidence type="ECO:0000256" key="3">
    <source>
        <dbReference type="ARBA" id="ARBA00022475"/>
    </source>
</evidence>
<keyword evidence="2" id="KW-0813">Transport</keyword>
<dbReference type="AlphaFoldDB" id="A0A255I477"/>
<evidence type="ECO:0000256" key="1">
    <source>
        <dbReference type="ARBA" id="ARBA00004651"/>
    </source>
</evidence>
<dbReference type="CDD" id="cd06579">
    <property type="entry name" value="TM_PBP1_transp_AraH_like"/>
    <property type="match status" value="1"/>
</dbReference>
<keyword evidence="7 9" id="KW-0472">Membrane</keyword>
<evidence type="ECO:0000256" key="2">
    <source>
        <dbReference type="ARBA" id="ARBA00022448"/>
    </source>
</evidence>
<evidence type="ECO:0000256" key="6">
    <source>
        <dbReference type="ARBA" id="ARBA00022989"/>
    </source>
</evidence>
<dbReference type="GO" id="GO:0022857">
    <property type="term" value="F:transmembrane transporter activity"/>
    <property type="evidence" value="ECO:0007669"/>
    <property type="project" value="InterPro"/>
</dbReference>
<comment type="subcellular location">
    <subcellularLocation>
        <location evidence="1">Cell membrane</location>
        <topology evidence="1">Multi-pass membrane protein</topology>
    </subcellularLocation>
</comment>
<dbReference type="Proteomes" id="UP000216411">
    <property type="component" value="Unassembled WGS sequence"/>
</dbReference>
<keyword evidence="12" id="KW-1185">Reference proteome</keyword>